<reference evidence="1" key="1">
    <citation type="journal article" date="2014" name="Int. J. Syst. Evol. Microbiol.">
        <title>Complete genome sequence of Corynebacterium casei LMG S-19264T (=DSM 44701T), isolated from a smear-ripened cheese.</title>
        <authorList>
            <consortium name="US DOE Joint Genome Institute (JGI-PGF)"/>
            <person name="Walter F."/>
            <person name="Albersmeier A."/>
            <person name="Kalinowski J."/>
            <person name="Ruckert C."/>
        </authorList>
    </citation>
    <scope>NUCLEOTIDE SEQUENCE</scope>
    <source>
        <strain evidence="1">CGMCC 4.7312</strain>
    </source>
</reference>
<reference evidence="1" key="2">
    <citation type="submission" date="2020-09" db="EMBL/GenBank/DDBJ databases">
        <authorList>
            <person name="Sun Q."/>
            <person name="Zhou Y."/>
        </authorList>
    </citation>
    <scope>NUCLEOTIDE SEQUENCE</scope>
    <source>
        <strain evidence="1">CGMCC 4.7312</strain>
    </source>
</reference>
<proteinExistence type="predicted"/>
<comment type="caution">
    <text evidence="1">The sequence shown here is derived from an EMBL/GenBank/DDBJ whole genome shotgun (WGS) entry which is preliminary data.</text>
</comment>
<keyword evidence="2" id="KW-1185">Reference proteome</keyword>
<dbReference type="AlphaFoldDB" id="A0A917X5K7"/>
<gene>
    <name evidence="1" type="ORF">GCM10011608_60940</name>
</gene>
<name>A0A917X5K7_9ACTN</name>
<dbReference type="Proteomes" id="UP000608890">
    <property type="component" value="Unassembled WGS sequence"/>
</dbReference>
<evidence type="ECO:0000313" key="1">
    <source>
        <dbReference type="EMBL" id="GGM67494.1"/>
    </source>
</evidence>
<sequence>MPVACGRAVKVSLVAGTDGVQLKVGDAEHGIDERDGAVGMVDRPGALDFGIQIRDDTDPAFGLHARMRAVDL</sequence>
<dbReference type="EMBL" id="BMNB01000057">
    <property type="protein sequence ID" value="GGM67494.1"/>
    <property type="molecule type" value="Genomic_DNA"/>
</dbReference>
<evidence type="ECO:0000313" key="2">
    <source>
        <dbReference type="Proteomes" id="UP000608890"/>
    </source>
</evidence>
<accession>A0A917X5K7</accession>
<organism evidence="1 2">
    <name type="scientific">Micromonospora sonchi</name>
    <dbReference type="NCBI Taxonomy" id="1763543"/>
    <lineage>
        <taxon>Bacteria</taxon>
        <taxon>Bacillati</taxon>
        <taxon>Actinomycetota</taxon>
        <taxon>Actinomycetes</taxon>
        <taxon>Micromonosporales</taxon>
        <taxon>Micromonosporaceae</taxon>
        <taxon>Micromonospora</taxon>
    </lineage>
</organism>
<protein>
    <submittedName>
        <fullName evidence="1">Uncharacterized protein</fullName>
    </submittedName>
</protein>